<reference evidence="2" key="1">
    <citation type="submission" date="2022-03" db="EMBL/GenBank/DDBJ databases">
        <authorList>
            <person name="Lindestad O."/>
        </authorList>
    </citation>
    <scope>NUCLEOTIDE SEQUENCE</scope>
</reference>
<name>A0A8S4QHG1_9NEOP</name>
<organism evidence="2 3">
    <name type="scientific">Pararge aegeria aegeria</name>
    <dbReference type="NCBI Taxonomy" id="348720"/>
    <lineage>
        <taxon>Eukaryota</taxon>
        <taxon>Metazoa</taxon>
        <taxon>Ecdysozoa</taxon>
        <taxon>Arthropoda</taxon>
        <taxon>Hexapoda</taxon>
        <taxon>Insecta</taxon>
        <taxon>Pterygota</taxon>
        <taxon>Neoptera</taxon>
        <taxon>Endopterygota</taxon>
        <taxon>Lepidoptera</taxon>
        <taxon>Glossata</taxon>
        <taxon>Ditrysia</taxon>
        <taxon>Papilionoidea</taxon>
        <taxon>Nymphalidae</taxon>
        <taxon>Satyrinae</taxon>
        <taxon>Satyrini</taxon>
        <taxon>Parargina</taxon>
        <taxon>Pararge</taxon>
    </lineage>
</organism>
<feature type="non-terminal residue" evidence="2">
    <location>
        <position position="1"/>
    </location>
</feature>
<proteinExistence type="predicted"/>
<feature type="compositionally biased region" description="Basic residues" evidence="1">
    <location>
        <begin position="10"/>
        <end position="19"/>
    </location>
</feature>
<dbReference type="Proteomes" id="UP000838756">
    <property type="component" value="Unassembled WGS sequence"/>
</dbReference>
<accession>A0A8S4QHG1</accession>
<feature type="region of interest" description="Disordered" evidence="1">
    <location>
        <begin position="1"/>
        <end position="78"/>
    </location>
</feature>
<comment type="caution">
    <text evidence="2">The sequence shown here is derived from an EMBL/GenBank/DDBJ whole genome shotgun (WGS) entry which is preliminary data.</text>
</comment>
<keyword evidence="3" id="KW-1185">Reference proteome</keyword>
<dbReference type="EMBL" id="CAKXAJ010006086">
    <property type="protein sequence ID" value="CAH2209501.1"/>
    <property type="molecule type" value="Genomic_DNA"/>
</dbReference>
<evidence type="ECO:0000313" key="3">
    <source>
        <dbReference type="Proteomes" id="UP000838756"/>
    </source>
</evidence>
<evidence type="ECO:0000256" key="1">
    <source>
        <dbReference type="SAM" id="MobiDB-lite"/>
    </source>
</evidence>
<gene>
    <name evidence="2" type="primary">jg27162</name>
    <name evidence="2" type="ORF">PAEG_LOCUS1899</name>
</gene>
<protein>
    <submittedName>
        <fullName evidence="2">Jg27162 protein</fullName>
    </submittedName>
</protein>
<dbReference type="AlphaFoldDB" id="A0A8S4QHG1"/>
<sequence>EEVVETKRGMGSKRGRKRALSATGPGKQQTPKAPPKPRGARGRGADKQTLNNASVAPPVLQMFMGGGDRLTSGDTLAR</sequence>
<evidence type="ECO:0000313" key="2">
    <source>
        <dbReference type="EMBL" id="CAH2209501.1"/>
    </source>
</evidence>